<evidence type="ECO:0000259" key="10">
    <source>
        <dbReference type="PROSITE" id="PS51210"/>
    </source>
</evidence>
<evidence type="ECO:0000256" key="3">
    <source>
        <dbReference type="ARBA" id="ARBA00022729"/>
    </source>
</evidence>
<dbReference type="OrthoDB" id="4084751at2759"/>
<keyword evidence="12" id="KW-1185">Reference proteome</keyword>
<keyword evidence="3 9" id="KW-0732">Signal</keyword>
<dbReference type="SUPFAM" id="SSF52151">
    <property type="entry name" value="FabD/lysophospholipase-like"/>
    <property type="match status" value="1"/>
</dbReference>
<keyword evidence="5 8" id="KW-0442">Lipid degradation</keyword>
<comment type="caution">
    <text evidence="11">The sequence shown here is derived from an EMBL/GenBank/DDBJ whole genome shotgun (WGS) entry which is preliminary data.</text>
</comment>
<evidence type="ECO:0000256" key="6">
    <source>
        <dbReference type="ARBA" id="ARBA00023098"/>
    </source>
</evidence>
<evidence type="ECO:0000256" key="8">
    <source>
        <dbReference type="PROSITE-ProRule" id="PRU00555"/>
    </source>
</evidence>
<evidence type="ECO:0000256" key="1">
    <source>
        <dbReference type="ARBA" id="ARBA00008780"/>
    </source>
</evidence>
<evidence type="ECO:0000256" key="2">
    <source>
        <dbReference type="ARBA" id="ARBA00013274"/>
    </source>
</evidence>
<organism evidence="11 12">
    <name type="scientific">Fusarium sarcochroum</name>
    <dbReference type="NCBI Taxonomy" id="1208366"/>
    <lineage>
        <taxon>Eukaryota</taxon>
        <taxon>Fungi</taxon>
        <taxon>Dikarya</taxon>
        <taxon>Ascomycota</taxon>
        <taxon>Pezizomycotina</taxon>
        <taxon>Sordariomycetes</taxon>
        <taxon>Hypocreomycetidae</taxon>
        <taxon>Hypocreales</taxon>
        <taxon>Nectriaceae</taxon>
        <taxon>Fusarium</taxon>
        <taxon>Fusarium lateritium species complex</taxon>
    </lineage>
</organism>
<dbReference type="GO" id="GO:0004623">
    <property type="term" value="F:phospholipase A2 activity"/>
    <property type="evidence" value="ECO:0007669"/>
    <property type="project" value="TreeGrafter"/>
</dbReference>
<feature type="signal peptide" evidence="9">
    <location>
        <begin position="1"/>
        <end position="22"/>
    </location>
</feature>
<dbReference type="GO" id="GO:0005829">
    <property type="term" value="C:cytosol"/>
    <property type="evidence" value="ECO:0007669"/>
    <property type="project" value="TreeGrafter"/>
</dbReference>
<evidence type="ECO:0000313" key="11">
    <source>
        <dbReference type="EMBL" id="KAF4970566.1"/>
    </source>
</evidence>
<accession>A0A8H4U666</accession>
<dbReference type="InterPro" id="IPR002642">
    <property type="entry name" value="LysoPLipase_cat_dom"/>
</dbReference>
<evidence type="ECO:0000256" key="5">
    <source>
        <dbReference type="ARBA" id="ARBA00022963"/>
    </source>
</evidence>
<keyword evidence="4 8" id="KW-0378">Hydrolase</keyword>
<evidence type="ECO:0000313" key="12">
    <source>
        <dbReference type="Proteomes" id="UP000622797"/>
    </source>
</evidence>
<reference evidence="11" key="1">
    <citation type="journal article" date="2020" name="BMC Genomics">
        <title>Correction to: Identification and distribution of gene clusters required for synthesis of sphingolipid metabolism inhibitors in diverse species of the filamentous fungus Fusarium.</title>
        <authorList>
            <person name="Kim H.S."/>
            <person name="Lohmar J.M."/>
            <person name="Busman M."/>
            <person name="Brown D.W."/>
            <person name="Naumann T.A."/>
            <person name="Divon H.H."/>
            <person name="Lysoe E."/>
            <person name="Uhlig S."/>
            <person name="Proctor R.H."/>
        </authorList>
    </citation>
    <scope>NUCLEOTIDE SEQUENCE</scope>
    <source>
        <strain evidence="11">NRRL 20472</strain>
    </source>
</reference>
<dbReference type="GO" id="GO:0046475">
    <property type="term" value="P:glycerophospholipid catabolic process"/>
    <property type="evidence" value="ECO:0007669"/>
    <property type="project" value="TreeGrafter"/>
</dbReference>
<dbReference type="PROSITE" id="PS51210">
    <property type="entry name" value="PLA2C"/>
    <property type="match status" value="1"/>
</dbReference>
<dbReference type="Gene3D" id="3.40.1090.10">
    <property type="entry name" value="Cytosolic phospholipase A2 catalytic domain"/>
    <property type="match status" value="1"/>
</dbReference>
<feature type="domain" description="PLA2c" evidence="10">
    <location>
        <begin position="39"/>
        <end position="602"/>
    </location>
</feature>
<dbReference type="InterPro" id="IPR016035">
    <property type="entry name" value="Acyl_Trfase/lysoPLipase"/>
</dbReference>
<dbReference type="Pfam" id="PF01735">
    <property type="entry name" value="PLA2_B"/>
    <property type="match status" value="1"/>
</dbReference>
<dbReference type="GO" id="GO:0004622">
    <property type="term" value="F:phosphatidylcholine lysophospholipase activity"/>
    <property type="evidence" value="ECO:0007669"/>
    <property type="project" value="UniProtKB-EC"/>
</dbReference>
<dbReference type="EC" id="3.1.1.5" evidence="2 9"/>
<comment type="catalytic activity">
    <reaction evidence="9">
        <text>a 1-acyl-sn-glycero-3-phosphocholine + H2O = sn-glycerol 3-phosphocholine + a fatty acid + H(+)</text>
        <dbReference type="Rhea" id="RHEA:15177"/>
        <dbReference type="ChEBI" id="CHEBI:15377"/>
        <dbReference type="ChEBI" id="CHEBI:15378"/>
        <dbReference type="ChEBI" id="CHEBI:16870"/>
        <dbReference type="ChEBI" id="CHEBI:28868"/>
        <dbReference type="ChEBI" id="CHEBI:58168"/>
        <dbReference type="EC" id="3.1.1.5"/>
    </reaction>
</comment>
<dbReference type="EMBL" id="JABEXW010000116">
    <property type="protein sequence ID" value="KAF4970566.1"/>
    <property type="molecule type" value="Genomic_DNA"/>
</dbReference>
<evidence type="ECO:0000256" key="7">
    <source>
        <dbReference type="ARBA" id="ARBA00023180"/>
    </source>
</evidence>
<evidence type="ECO:0000256" key="9">
    <source>
        <dbReference type="RuleBase" id="RU362103"/>
    </source>
</evidence>
<evidence type="ECO:0000256" key="4">
    <source>
        <dbReference type="ARBA" id="ARBA00022801"/>
    </source>
</evidence>
<dbReference type="PANTHER" id="PTHR10728">
    <property type="entry name" value="CYTOSOLIC PHOSPHOLIPASE A2"/>
    <property type="match status" value="1"/>
</dbReference>
<dbReference type="Proteomes" id="UP000622797">
    <property type="component" value="Unassembled WGS sequence"/>
</dbReference>
<protein>
    <recommendedName>
        <fullName evidence="2 9">Lysophospholipase</fullName>
        <ecNumber evidence="2 9">3.1.1.5</ecNumber>
    </recommendedName>
</protein>
<gene>
    <name evidence="11" type="ORF">FSARC_2431</name>
</gene>
<dbReference type="SMART" id="SM00022">
    <property type="entry name" value="PLAc"/>
    <property type="match status" value="1"/>
</dbReference>
<sequence length="670" mass="73102">MHLHYPHNLLLLSACLGFTVQAQQGGGADADPYVPVYTTCPSDLKIRNSSEGLSDEESDWREQRGKQMIPNLEDYLKLANISGFDVPAYIKKLKSSNVPIVGLSVSGGGTQSGLGGLGVWRAYDARSDVAIAARTGGLTQLLSYITGLSGGGAVTVSLLAANNFTTTEDLTKATNFSTSYAAGPDGNITSFLDTIFENIGAKVEAGFPVSVADSFGQFWGTWLPEDQLYSNYSDIADKGTAFNLGDAPMPIMCFAEVVPGKSPEIGKLMYPGFNKSERFNFTAYEVTPFEFGSWVGGRVQAFIPTQWLGTAMSKGRPQNKSECVEGFDKITLMQGTTANAFTAWFIDTFYGIPVFAKRWLQERQEVNPDINDIPIPSDQYDNQLVALVNETAMYFDLTFNESLWATYPNPFENYNDEMKGVSELLLVDGSLTLESNPLRPLIIPERKLDLIIVYEASSDAANDWVNGTNLINTALTASQGNIPFPKIPDVNTIVAQNLSFQPTFFGCDADKGTPLLLWLPNAPWTGYTNYTYEQTQFTDAQVDIAFENAFQVATYGNGTVDENWPACLACAAIRGSLQRVDIDLPKQCEDCFKRHCWNGKTSSRKATAADFDLKPRLDPGLSFAKWNETDWSAESSKSGGGSGDDDSAGSKVGKSLIGLYLSAIAMVYLF</sequence>
<keyword evidence="7" id="KW-0325">Glycoprotein</keyword>
<proteinExistence type="inferred from homology"/>
<dbReference type="AlphaFoldDB" id="A0A8H4U666"/>
<reference evidence="11" key="2">
    <citation type="submission" date="2020-05" db="EMBL/GenBank/DDBJ databases">
        <authorList>
            <person name="Kim H.-S."/>
            <person name="Proctor R.H."/>
            <person name="Brown D.W."/>
        </authorList>
    </citation>
    <scope>NUCLEOTIDE SEQUENCE</scope>
    <source>
        <strain evidence="11">NRRL 20472</strain>
    </source>
</reference>
<comment type="similarity">
    <text evidence="1 9">Belongs to the lysophospholipase family.</text>
</comment>
<feature type="chain" id="PRO_5034352064" description="Lysophospholipase" evidence="9">
    <location>
        <begin position="23"/>
        <end position="670"/>
    </location>
</feature>
<name>A0A8H4U666_9HYPO</name>
<keyword evidence="6 8" id="KW-0443">Lipid metabolism</keyword>
<dbReference type="PANTHER" id="PTHR10728:SF33">
    <property type="entry name" value="LYSOPHOSPHOLIPASE 1-RELATED"/>
    <property type="match status" value="1"/>
</dbReference>